<dbReference type="AlphaFoldDB" id="Q657U0"/>
<accession>Q657U0</accession>
<evidence type="ECO:0000313" key="1">
    <source>
        <dbReference type="EMBL" id="BAD44927.1"/>
    </source>
</evidence>
<gene>
    <name evidence="1" type="primary">P0552C05.26</name>
</gene>
<dbReference type="Proteomes" id="UP000817658">
    <property type="component" value="Chromosome 1"/>
</dbReference>
<organism evidence="1">
    <name type="scientific">Oryza sativa subsp. japonica</name>
    <name type="common">Rice</name>
    <dbReference type="NCBI Taxonomy" id="39947"/>
    <lineage>
        <taxon>Eukaryota</taxon>
        <taxon>Viridiplantae</taxon>
        <taxon>Streptophyta</taxon>
        <taxon>Embryophyta</taxon>
        <taxon>Tracheophyta</taxon>
        <taxon>Spermatophyta</taxon>
        <taxon>Magnoliopsida</taxon>
        <taxon>Liliopsida</taxon>
        <taxon>Poales</taxon>
        <taxon>Poaceae</taxon>
        <taxon>BOP clade</taxon>
        <taxon>Oryzoideae</taxon>
        <taxon>Oryzeae</taxon>
        <taxon>Oryzinae</taxon>
        <taxon>Oryza</taxon>
        <taxon>Oryza sativa</taxon>
    </lineage>
</organism>
<sequence>MDHAWENVKRRLGECLVEHRWIDRGHRNERASHRQSGVTGLSSVEATSMAAAVTSLNM</sequence>
<name>Q657U0_ORYSJ</name>
<reference evidence="1" key="1">
    <citation type="journal article" date="2002" name="Nature">
        <title>The genome sequence and structure of rice chromosome 1.</title>
        <authorList>
            <person name="Sasaki T."/>
            <person name="Matsumoto T."/>
            <person name="Yamamoto K."/>
            <person name="Sakata K."/>
            <person name="Baba T."/>
            <person name="Katayose Y."/>
            <person name="Wu J."/>
            <person name="Niimura Y."/>
            <person name="Cheng Z."/>
            <person name="Nagamura Y."/>
            <person name="Antonio B.A."/>
            <person name="Kanamori H."/>
            <person name="Hosokawa S."/>
            <person name="Masukawa M."/>
            <person name="Arikawa K."/>
            <person name="Chiden Y."/>
            <person name="Hayashi M."/>
            <person name="Okamoto M."/>
            <person name="Ando T."/>
            <person name="Aoki H."/>
            <person name="Arita K."/>
            <person name="Hamada M."/>
            <person name="Harada C."/>
            <person name="Hijishita S."/>
            <person name="Honda M."/>
            <person name="Ichikawa Y."/>
            <person name="Idonuma A."/>
            <person name="Iijima M."/>
            <person name="Ikeda M."/>
            <person name="Ikeno M."/>
            <person name="Itoh S."/>
            <person name="Itoh T."/>
            <person name="Itoh Y."/>
            <person name="Itoh Y."/>
            <person name="Iwabuchi A."/>
            <person name="Kamiya K."/>
            <person name="Karasawa W."/>
            <person name="Katagiri S."/>
            <person name="Kikuta A."/>
            <person name="Kobayashi N."/>
            <person name="Kono I."/>
            <person name="Machita K."/>
            <person name="Maehara T."/>
            <person name="Mizuno H."/>
            <person name="Mizubayashi T."/>
            <person name="Mukai Y."/>
            <person name="Nagasaki H."/>
            <person name="Nakashima M."/>
            <person name="Nakama Y."/>
            <person name="Nakamichi Y."/>
            <person name="Nakamura M."/>
            <person name="Namiki N."/>
            <person name="Negishi M."/>
            <person name="Ohta I."/>
            <person name="Ono N."/>
            <person name="Saji S."/>
            <person name="Sakai K."/>
            <person name="Shibata M."/>
            <person name="Shimokawa T."/>
            <person name="Shomura A."/>
            <person name="Song J."/>
            <person name="Takazaki Y."/>
            <person name="Terasawa K."/>
            <person name="Tsuji K."/>
            <person name="Waki K."/>
            <person name="Yamagata H."/>
            <person name="Yamane H."/>
            <person name="Yoshiki S."/>
            <person name="Yoshihara R."/>
            <person name="Yukawa K."/>
            <person name="Zhong H."/>
            <person name="Iwama H."/>
            <person name="Endo T."/>
            <person name="Ito H."/>
            <person name="Hahn J.H."/>
            <person name="Kim H.I."/>
            <person name="Eun M.Y."/>
            <person name="Yano M."/>
            <person name="Jiang J."/>
            <person name="Gojobori T."/>
        </authorList>
    </citation>
    <scope>NUCLEOTIDE SEQUENCE [LARGE SCALE GENOMIC DNA]</scope>
</reference>
<proteinExistence type="predicted"/>
<dbReference type="EMBL" id="AP002873">
    <property type="protein sequence ID" value="BAD44927.1"/>
    <property type="molecule type" value="Genomic_DNA"/>
</dbReference>
<protein>
    <submittedName>
        <fullName evidence="1">Uncharacterized protein</fullName>
    </submittedName>
</protein>